<keyword evidence="7 9" id="KW-0472">Membrane</keyword>
<dbReference type="Pfam" id="PF04290">
    <property type="entry name" value="DctQ"/>
    <property type="match status" value="1"/>
</dbReference>
<name>A0ABT9FZA4_LEPDI</name>
<dbReference type="RefSeq" id="WP_305747930.1">
    <property type="nucleotide sequence ID" value="NZ_JAUZEE010000001.1"/>
</dbReference>
<evidence type="ECO:0000259" key="10">
    <source>
        <dbReference type="Pfam" id="PF04290"/>
    </source>
</evidence>
<dbReference type="PANTHER" id="PTHR35011:SF2">
    <property type="entry name" value="2,3-DIKETO-L-GULONATE TRAP TRANSPORTER SMALL PERMEASE PROTEIN YIAM"/>
    <property type="match status" value="1"/>
</dbReference>
<organism evidence="11 12">
    <name type="scientific">Leptothrix discophora</name>
    <dbReference type="NCBI Taxonomy" id="89"/>
    <lineage>
        <taxon>Bacteria</taxon>
        <taxon>Pseudomonadati</taxon>
        <taxon>Pseudomonadota</taxon>
        <taxon>Betaproteobacteria</taxon>
        <taxon>Burkholderiales</taxon>
        <taxon>Sphaerotilaceae</taxon>
        <taxon>Leptothrix</taxon>
    </lineage>
</organism>
<keyword evidence="12" id="KW-1185">Reference proteome</keyword>
<comment type="similarity">
    <text evidence="8 9">Belongs to the TRAP transporter small permease family.</text>
</comment>
<dbReference type="EMBL" id="JAUZEE010000001">
    <property type="protein sequence ID" value="MDP4299372.1"/>
    <property type="molecule type" value="Genomic_DNA"/>
</dbReference>
<evidence type="ECO:0000256" key="7">
    <source>
        <dbReference type="ARBA" id="ARBA00023136"/>
    </source>
</evidence>
<evidence type="ECO:0000256" key="6">
    <source>
        <dbReference type="ARBA" id="ARBA00022989"/>
    </source>
</evidence>
<feature type="domain" description="Tripartite ATP-independent periplasmic transporters DctQ component" evidence="10">
    <location>
        <begin position="28"/>
        <end position="150"/>
    </location>
</feature>
<dbReference type="Proteomes" id="UP001235760">
    <property type="component" value="Unassembled WGS sequence"/>
</dbReference>
<evidence type="ECO:0000256" key="1">
    <source>
        <dbReference type="ARBA" id="ARBA00004429"/>
    </source>
</evidence>
<gene>
    <name evidence="11" type="ORF">Q8X39_01880</name>
</gene>
<proteinExistence type="inferred from homology"/>
<feature type="transmembrane region" description="Helical" evidence="9">
    <location>
        <begin position="130"/>
        <end position="148"/>
    </location>
</feature>
<dbReference type="InterPro" id="IPR007387">
    <property type="entry name" value="TRAP_DctQ"/>
</dbReference>
<evidence type="ECO:0000256" key="4">
    <source>
        <dbReference type="ARBA" id="ARBA00022519"/>
    </source>
</evidence>
<comment type="subunit">
    <text evidence="9">The complex comprises the extracytoplasmic solute receptor protein and the two transmembrane proteins.</text>
</comment>
<accession>A0ABT9FZA4</accession>
<keyword evidence="5 9" id="KW-0812">Transmembrane</keyword>
<evidence type="ECO:0000256" key="2">
    <source>
        <dbReference type="ARBA" id="ARBA00022448"/>
    </source>
</evidence>
<evidence type="ECO:0000313" key="12">
    <source>
        <dbReference type="Proteomes" id="UP001235760"/>
    </source>
</evidence>
<evidence type="ECO:0000256" key="8">
    <source>
        <dbReference type="ARBA" id="ARBA00038436"/>
    </source>
</evidence>
<comment type="caution">
    <text evidence="11">The sequence shown here is derived from an EMBL/GenBank/DDBJ whole genome shotgun (WGS) entry which is preliminary data.</text>
</comment>
<comment type="function">
    <text evidence="9">Part of the tripartite ATP-independent periplasmic (TRAP) transport system.</text>
</comment>
<feature type="transmembrane region" description="Helical" evidence="9">
    <location>
        <begin position="12"/>
        <end position="35"/>
    </location>
</feature>
<comment type="subcellular location">
    <subcellularLocation>
        <location evidence="1 9">Cell inner membrane</location>
        <topology evidence="1 9">Multi-pass membrane protein</topology>
    </subcellularLocation>
</comment>
<evidence type="ECO:0000256" key="3">
    <source>
        <dbReference type="ARBA" id="ARBA00022475"/>
    </source>
</evidence>
<feature type="transmembrane region" description="Helical" evidence="9">
    <location>
        <begin position="89"/>
        <end position="110"/>
    </location>
</feature>
<keyword evidence="3" id="KW-1003">Cell membrane</keyword>
<evidence type="ECO:0000313" key="11">
    <source>
        <dbReference type="EMBL" id="MDP4299372.1"/>
    </source>
</evidence>
<evidence type="ECO:0000256" key="9">
    <source>
        <dbReference type="RuleBase" id="RU369079"/>
    </source>
</evidence>
<keyword evidence="4 9" id="KW-0997">Cell inner membrane</keyword>
<reference evidence="11 12" key="1">
    <citation type="submission" date="2023-08" db="EMBL/GenBank/DDBJ databases">
        <authorList>
            <person name="Roldan D.M."/>
            <person name="Menes R.J."/>
        </authorList>
    </citation>
    <scope>NUCLEOTIDE SEQUENCE [LARGE SCALE GENOMIC DNA]</scope>
    <source>
        <strain evidence="11 12">CCM 2812</strain>
    </source>
</reference>
<feature type="transmembrane region" description="Helical" evidence="9">
    <location>
        <begin position="55"/>
        <end position="77"/>
    </location>
</feature>
<keyword evidence="6 9" id="KW-1133">Transmembrane helix</keyword>
<dbReference type="InterPro" id="IPR055348">
    <property type="entry name" value="DctQ"/>
</dbReference>
<keyword evidence="2 9" id="KW-0813">Transport</keyword>
<dbReference type="PANTHER" id="PTHR35011">
    <property type="entry name" value="2,3-DIKETO-L-GULONATE TRAP TRANSPORTER SMALL PERMEASE PROTEIN YIAM"/>
    <property type="match status" value="1"/>
</dbReference>
<evidence type="ECO:0000256" key="5">
    <source>
        <dbReference type="ARBA" id="ARBA00022692"/>
    </source>
</evidence>
<protein>
    <recommendedName>
        <fullName evidence="9">TRAP transporter small permease protein</fullName>
    </recommendedName>
</protein>
<sequence>MKRLLDRVNGAIGACCRIVLYASLTVTFLILSINVALRYAAGSSLAWASELPELLFPWMIMSGVVLAAQHGSHIAVVILTQRLRGSRRWVLGGGSLLVSALYLGLSWAALPLMEIAADERSPILQVPGSLTVACLLIGFVLLAVVNLCQLPLVWRAASSDADAAPADRLEGATS</sequence>